<evidence type="ECO:0000313" key="3">
    <source>
        <dbReference type="EMBL" id="QDU67817.1"/>
    </source>
</evidence>
<reference evidence="3 4" key="1">
    <citation type="submission" date="2019-02" db="EMBL/GenBank/DDBJ databases">
        <title>Deep-cultivation of Planctomycetes and their phenomic and genomic characterization uncovers novel biology.</title>
        <authorList>
            <person name="Wiegand S."/>
            <person name="Jogler M."/>
            <person name="Boedeker C."/>
            <person name="Pinto D."/>
            <person name="Vollmers J."/>
            <person name="Rivas-Marin E."/>
            <person name="Kohn T."/>
            <person name="Peeters S.H."/>
            <person name="Heuer A."/>
            <person name="Rast P."/>
            <person name="Oberbeckmann S."/>
            <person name="Bunk B."/>
            <person name="Jeske O."/>
            <person name="Meyerdierks A."/>
            <person name="Storesund J.E."/>
            <person name="Kallscheuer N."/>
            <person name="Luecker S."/>
            <person name="Lage O.M."/>
            <person name="Pohl T."/>
            <person name="Merkel B.J."/>
            <person name="Hornburger P."/>
            <person name="Mueller R.-W."/>
            <person name="Bruemmer F."/>
            <person name="Labrenz M."/>
            <person name="Spormann A.M."/>
            <person name="Op den Camp H."/>
            <person name="Overmann J."/>
            <person name="Amann R."/>
            <person name="Jetten M.S.M."/>
            <person name="Mascher T."/>
            <person name="Medema M.H."/>
            <person name="Devos D.P."/>
            <person name="Kaster A.-K."/>
            <person name="Ovreas L."/>
            <person name="Rohde M."/>
            <person name="Galperin M.Y."/>
            <person name="Jogler C."/>
        </authorList>
    </citation>
    <scope>NUCLEOTIDE SEQUENCE [LARGE SCALE GENOMIC DNA]</scope>
    <source>
        <strain evidence="3 4">Pla133</strain>
    </source>
</reference>
<feature type="region of interest" description="Disordered" evidence="1">
    <location>
        <begin position="369"/>
        <end position="391"/>
    </location>
</feature>
<gene>
    <name evidence="3" type="ORF">Pla133_29060</name>
</gene>
<feature type="signal peptide" evidence="2">
    <location>
        <begin position="1"/>
        <end position="20"/>
    </location>
</feature>
<dbReference type="Proteomes" id="UP000316921">
    <property type="component" value="Chromosome"/>
</dbReference>
<feature type="region of interest" description="Disordered" evidence="1">
    <location>
        <begin position="41"/>
        <end position="74"/>
    </location>
</feature>
<proteinExistence type="predicted"/>
<accession>A0A518BLG9</accession>
<evidence type="ECO:0008006" key="5">
    <source>
        <dbReference type="Google" id="ProtNLM"/>
    </source>
</evidence>
<protein>
    <recommendedName>
        <fullName evidence="5">SLA1 homology domain-containing protein</fullName>
    </recommendedName>
</protein>
<name>A0A518BLG9_9BACT</name>
<dbReference type="AlphaFoldDB" id="A0A518BLG9"/>
<feature type="compositionally biased region" description="Polar residues" evidence="1">
    <location>
        <begin position="375"/>
        <end position="391"/>
    </location>
</feature>
<evidence type="ECO:0000256" key="2">
    <source>
        <dbReference type="SAM" id="SignalP"/>
    </source>
</evidence>
<organism evidence="3 4">
    <name type="scientific">Engelhardtia mirabilis</name>
    <dbReference type="NCBI Taxonomy" id="2528011"/>
    <lineage>
        <taxon>Bacteria</taxon>
        <taxon>Pseudomonadati</taxon>
        <taxon>Planctomycetota</taxon>
        <taxon>Planctomycetia</taxon>
        <taxon>Planctomycetia incertae sedis</taxon>
        <taxon>Engelhardtia</taxon>
    </lineage>
</organism>
<keyword evidence="2" id="KW-0732">Signal</keyword>
<dbReference type="KEGG" id="pbap:Pla133_29060"/>
<dbReference type="RefSeq" id="WP_145066312.1">
    <property type="nucleotide sequence ID" value="NZ_CP036287.1"/>
</dbReference>
<feature type="chain" id="PRO_5022053872" description="SLA1 homology domain-containing protein" evidence="2">
    <location>
        <begin position="21"/>
        <end position="391"/>
    </location>
</feature>
<evidence type="ECO:0000256" key="1">
    <source>
        <dbReference type="SAM" id="MobiDB-lite"/>
    </source>
</evidence>
<keyword evidence="4" id="KW-1185">Reference proteome</keyword>
<dbReference type="EMBL" id="CP036287">
    <property type="protein sequence ID" value="QDU67817.1"/>
    <property type="molecule type" value="Genomic_DNA"/>
</dbReference>
<sequence length="391" mass="42987" precursor="true">MLIASLLVSLAASIPGGGSATSTELQPSALAVPVLQAAVADPAPPPEPATGRAAVVSSVQEEGSNRRSPKIEMPADLPTEPLVYERTWSRYRVDVGNVVADSEHHGAVTMTVLEVDDKGNRVLRWQAAPAQWTRELNTGSLIDQAADKGVAELRTGLSYDIVISPKYRTMILDDAEAAAAAAEGAVERAVREIDAGNYFHAIKERARSTVRSAFATPELIEYTLLEEPTILFEPLGRTYRMNEDRRWEDFFVNPVGAAPLPALSVLAPVFHDEENHRMEVRWTRELVHEQADAILETDLAALRRRLKDNEAAPSLAEMFAIREETRYLLDMQTGLPLFAERRSLVRIGADERIESVRFVLSGFEASEDLTGPWENMTTTGQASGTAENDDR</sequence>
<evidence type="ECO:0000313" key="4">
    <source>
        <dbReference type="Proteomes" id="UP000316921"/>
    </source>
</evidence>